<dbReference type="WBParaSite" id="MBELARI_LOCUS12354">
    <property type="protein sequence ID" value="MBELARI_LOCUS12354"/>
    <property type="gene ID" value="MBELARI_LOCUS12354"/>
</dbReference>
<dbReference type="Proteomes" id="UP000887575">
    <property type="component" value="Unassembled WGS sequence"/>
</dbReference>
<sequence length="187" mass="21441">MAVDAEQANGGEIKERQQEESSPSSPSPPPVVVRMRNARPSQPTPTTIAPPTEPKLEKLEEMPIGAAHQALSRGLEVLQEGECSEETEEIRKLDTQLDHLNDYMGKVEERLKKHNEKMMETLEHQKAEREKRRRSFHERMQTNQQEDDDFQKQMAAILGRVNNMRNRASVYDIVSQMEVPKVNLNAQ</sequence>
<protein>
    <submittedName>
        <fullName evidence="3">Uncharacterized protein</fullName>
    </submittedName>
</protein>
<keyword evidence="2" id="KW-1185">Reference proteome</keyword>
<evidence type="ECO:0000313" key="2">
    <source>
        <dbReference type="Proteomes" id="UP000887575"/>
    </source>
</evidence>
<evidence type="ECO:0000256" key="1">
    <source>
        <dbReference type="SAM" id="MobiDB-lite"/>
    </source>
</evidence>
<proteinExistence type="predicted"/>
<evidence type="ECO:0000313" key="3">
    <source>
        <dbReference type="WBParaSite" id="MBELARI_LOCUS12354"/>
    </source>
</evidence>
<dbReference type="AlphaFoldDB" id="A0AAF3EEG3"/>
<reference evidence="3" key="1">
    <citation type="submission" date="2024-02" db="UniProtKB">
        <authorList>
            <consortium name="WormBaseParasite"/>
        </authorList>
    </citation>
    <scope>IDENTIFICATION</scope>
</reference>
<accession>A0AAF3EEG3</accession>
<feature type="compositionally biased region" description="Low complexity" evidence="1">
    <location>
        <begin position="40"/>
        <end position="50"/>
    </location>
</feature>
<feature type="region of interest" description="Disordered" evidence="1">
    <location>
        <begin position="123"/>
        <end position="150"/>
    </location>
</feature>
<organism evidence="2 3">
    <name type="scientific">Mesorhabditis belari</name>
    <dbReference type="NCBI Taxonomy" id="2138241"/>
    <lineage>
        <taxon>Eukaryota</taxon>
        <taxon>Metazoa</taxon>
        <taxon>Ecdysozoa</taxon>
        <taxon>Nematoda</taxon>
        <taxon>Chromadorea</taxon>
        <taxon>Rhabditida</taxon>
        <taxon>Rhabditina</taxon>
        <taxon>Rhabditomorpha</taxon>
        <taxon>Rhabditoidea</taxon>
        <taxon>Rhabditidae</taxon>
        <taxon>Mesorhabditinae</taxon>
        <taxon>Mesorhabditis</taxon>
    </lineage>
</organism>
<name>A0AAF3EEG3_9BILA</name>
<feature type="region of interest" description="Disordered" evidence="1">
    <location>
        <begin position="1"/>
        <end position="73"/>
    </location>
</feature>